<evidence type="ECO:0000313" key="2">
    <source>
        <dbReference type="EMBL" id="KAJ0187467.1"/>
    </source>
</evidence>
<dbReference type="EMBL" id="NBSK02000009">
    <property type="protein sequence ID" value="KAJ0187467.1"/>
    <property type="molecule type" value="Genomic_DNA"/>
</dbReference>
<dbReference type="AlphaFoldDB" id="A0A9R1UI42"/>
<dbReference type="Proteomes" id="UP000235145">
    <property type="component" value="Unassembled WGS sequence"/>
</dbReference>
<proteinExistence type="predicted"/>
<name>A0A9R1UI42_LACSA</name>
<organism evidence="2 3">
    <name type="scientific">Lactuca sativa</name>
    <name type="common">Garden lettuce</name>
    <dbReference type="NCBI Taxonomy" id="4236"/>
    <lineage>
        <taxon>Eukaryota</taxon>
        <taxon>Viridiplantae</taxon>
        <taxon>Streptophyta</taxon>
        <taxon>Embryophyta</taxon>
        <taxon>Tracheophyta</taxon>
        <taxon>Spermatophyta</taxon>
        <taxon>Magnoliopsida</taxon>
        <taxon>eudicotyledons</taxon>
        <taxon>Gunneridae</taxon>
        <taxon>Pentapetalae</taxon>
        <taxon>asterids</taxon>
        <taxon>campanulids</taxon>
        <taxon>Asterales</taxon>
        <taxon>Asteraceae</taxon>
        <taxon>Cichorioideae</taxon>
        <taxon>Cichorieae</taxon>
        <taxon>Lactucinae</taxon>
        <taxon>Lactuca</taxon>
    </lineage>
</organism>
<reference evidence="2 3" key="1">
    <citation type="journal article" date="2017" name="Nat. Commun.">
        <title>Genome assembly with in vitro proximity ligation data and whole-genome triplication in lettuce.</title>
        <authorList>
            <person name="Reyes-Chin-Wo S."/>
            <person name="Wang Z."/>
            <person name="Yang X."/>
            <person name="Kozik A."/>
            <person name="Arikit S."/>
            <person name="Song C."/>
            <person name="Xia L."/>
            <person name="Froenicke L."/>
            <person name="Lavelle D.O."/>
            <person name="Truco M.J."/>
            <person name="Xia R."/>
            <person name="Zhu S."/>
            <person name="Xu C."/>
            <person name="Xu H."/>
            <person name="Xu X."/>
            <person name="Cox K."/>
            <person name="Korf I."/>
            <person name="Meyers B.C."/>
            <person name="Michelmore R.W."/>
        </authorList>
    </citation>
    <scope>NUCLEOTIDE SEQUENCE [LARGE SCALE GENOMIC DNA]</scope>
    <source>
        <strain evidence="3">cv. Salinas</strain>
        <tissue evidence="2">Seedlings</tissue>
    </source>
</reference>
<keyword evidence="1" id="KW-0472">Membrane</keyword>
<evidence type="ECO:0000313" key="3">
    <source>
        <dbReference type="Proteomes" id="UP000235145"/>
    </source>
</evidence>
<accession>A0A9R1UI42</accession>
<keyword evidence="1" id="KW-1133">Transmembrane helix</keyword>
<protein>
    <submittedName>
        <fullName evidence="2">Uncharacterized protein</fullName>
    </submittedName>
</protein>
<feature type="transmembrane region" description="Helical" evidence="1">
    <location>
        <begin position="16"/>
        <end position="39"/>
    </location>
</feature>
<keyword evidence="1" id="KW-0812">Transmembrane</keyword>
<comment type="caution">
    <text evidence="2">The sequence shown here is derived from an EMBL/GenBank/DDBJ whole genome shotgun (WGS) entry which is preliminary data.</text>
</comment>
<evidence type="ECO:0000256" key="1">
    <source>
        <dbReference type="SAM" id="Phobius"/>
    </source>
</evidence>
<sequence>MTHALSMVSWGIEKGVVLSTLLSPSVISIFMIEMVLFTFSFNTWVFDTGCGNHICNSLHGFRKHRELKIDEMVLHVGNGAWVAVQAI</sequence>
<gene>
    <name evidence="2" type="ORF">LSAT_V11C900461410</name>
</gene>
<keyword evidence="3" id="KW-1185">Reference proteome</keyword>